<evidence type="ECO:0000256" key="1">
    <source>
        <dbReference type="SAM" id="MobiDB-lite"/>
    </source>
</evidence>
<evidence type="ECO:0000313" key="3">
    <source>
        <dbReference type="Proteomes" id="UP000826616"/>
    </source>
</evidence>
<feature type="compositionally biased region" description="Basic and acidic residues" evidence="1">
    <location>
        <begin position="380"/>
        <end position="391"/>
    </location>
</feature>
<dbReference type="InterPro" id="IPR038475">
    <property type="entry name" value="RecG_C_sf"/>
</dbReference>
<sequence>MRKGRLAVNKREEIHHTGEASFGVQDGMILEHYGVNELHFDSVKNYRNRFLAVKPNHPWNGLETKEFLYKIGAWGKRRETGKEGLTLAGLLMFSEERIITEVLPHYFLEYRDETGTAYDERWTDRITSQDGTWSGNLFDFYFMVMPRLIAGLKVPFQLQGTLRQDETAVHTALREALVNAIVHADYSGERGIVVTKESDGFVFSNPGTLRVPPHQAFAGGVSDLRNPNVCKMFLLIGLGERAGSGLSNIRQTWREQEWKIPQISQQESPARTTFILRMISASESEIEAEKRTIESSLNKEGWSVNKEINSINKEFKSFNNEFYSINKRENSLNKGINSDNNEWNSLNNWLNSYNKKIDSVNKSVNKRTLASFEKESKEWLQEDNVEEHVGPEAEEGATGEVEKVEVKEEEITDEELWQMAEIARKRKRLSPKVMEEVILRLCAQKPLRLKELADMLERTPDGLRNNYLGKLLKENKLRLKYPDQVNHPKQAYITVK</sequence>
<accession>A0ABX8YC51</accession>
<dbReference type="Gene3D" id="3.30.565.60">
    <property type="match status" value="1"/>
</dbReference>
<name>A0ABX8YC51_ANETH</name>
<reference evidence="2 3" key="1">
    <citation type="submission" date="2021-08" db="EMBL/GenBank/DDBJ databases">
        <title>Complete genome sequence of the strain Aneurinibacillus thermoaerophilus CCM 8960.</title>
        <authorList>
            <person name="Musilova J."/>
            <person name="Kourilova X."/>
            <person name="Pernicova I."/>
            <person name="Bezdicek M."/>
            <person name="Lengerova M."/>
            <person name="Obruca S."/>
            <person name="Sedlar K."/>
        </authorList>
    </citation>
    <scope>NUCLEOTIDE SEQUENCE [LARGE SCALE GENOMIC DNA]</scope>
    <source>
        <strain evidence="2 3">CCM 8960</strain>
    </source>
</reference>
<evidence type="ECO:0000313" key="2">
    <source>
        <dbReference type="EMBL" id="QYY42714.1"/>
    </source>
</evidence>
<protein>
    <submittedName>
        <fullName evidence="2">Transcriptional regulator</fullName>
    </submittedName>
</protein>
<feature type="region of interest" description="Disordered" evidence="1">
    <location>
        <begin position="380"/>
        <end position="405"/>
    </location>
</feature>
<gene>
    <name evidence="2" type="ORF">K3F53_18120</name>
</gene>
<dbReference type="PANTHER" id="PTHR30595">
    <property type="entry name" value="GLPR-RELATED TRANSCRIPTIONAL REPRESSOR"/>
    <property type="match status" value="1"/>
</dbReference>
<organism evidence="2 3">
    <name type="scientific">Aneurinibacillus thermoaerophilus</name>
    <dbReference type="NCBI Taxonomy" id="143495"/>
    <lineage>
        <taxon>Bacteria</taxon>
        <taxon>Bacillati</taxon>
        <taxon>Bacillota</taxon>
        <taxon>Bacilli</taxon>
        <taxon>Bacillales</taxon>
        <taxon>Paenibacillaceae</taxon>
        <taxon>Aneurinibacillus group</taxon>
        <taxon>Aneurinibacillus</taxon>
    </lineage>
</organism>
<dbReference type="Pfam" id="PF13749">
    <property type="entry name" value="HATPase_c_4"/>
    <property type="match status" value="1"/>
</dbReference>
<dbReference type="EMBL" id="CP080764">
    <property type="protein sequence ID" value="QYY42714.1"/>
    <property type="molecule type" value="Genomic_DNA"/>
</dbReference>
<dbReference type="Proteomes" id="UP000826616">
    <property type="component" value="Chromosome"/>
</dbReference>
<keyword evidence="3" id="KW-1185">Reference proteome</keyword>
<proteinExistence type="predicted"/>
<dbReference type="PANTHER" id="PTHR30595:SF6">
    <property type="entry name" value="SCHLAFEN ALBA-2 DOMAIN-CONTAINING PROTEIN"/>
    <property type="match status" value="1"/>
</dbReference>